<comment type="similarity">
    <text evidence="1">Belongs to the class-IV pyridoxal-phosphate-dependent aminotransferase family.</text>
</comment>
<dbReference type="EMBL" id="JBHLZU010000004">
    <property type="protein sequence ID" value="MFB9903318.1"/>
    <property type="molecule type" value="Genomic_DNA"/>
</dbReference>
<accession>A0ABV5ZQZ5</accession>
<dbReference type="PANTHER" id="PTHR42743">
    <property type="entry name" value="AMINO-ACID AMINOTRANSFERASE"/>
    <property type="match status" value="1"/>
</dbReference>
<keyword evidence="2" id="KW-0808">Transferase</keyword>
<name>A0ABV5ZQZ5_9PSEU</name>
<dbReference type="Pfam" id="PF01063">
    <property type="entry name" value="Aminotran_4"/>
    <property type="match status" value="1"/>
</dbReference>
<proteinExistence type="inferred from homology"/>
<evidence type="ECO:0000256" key="1">
    <source>
        <dbReference type="ARBA" id="ARBA00009320"/>
    </source>
</evidence>
<dbReference type="InterPro" id="IPR043132">
    <property type="entry name" value="BCAT-like_C"/>
</dbReference>
<reference evidence="2 3" key="1">
    <citation type="submission" date="2024-09" db="EMBL/GenBank/DDBJ databases">
        <authorList>
            <person name="Sun Q."/>
            <person name="Mori K."/>
        </authorList>
    </citation>
    <scope>NUCLEOTIDE SEQUENCE [LARGE SCALE GENOMIC DNA]</scope>
    <source>
        <strain evidence="2 3">TBRC 7907</strain>
    </source>
</reference>
<keyword evidence="2" id="KW-0032">Aminotransferase</keyword>
<dbReference type="SUPFAM" id="SSF56752">
    <property type="entry name" value="D-aminoacid aminotransferase-like PLP-dependent enzymes"/>
    <property type="match status" value="1"/>
</dbReference>
<dbReference type="InterPro" id="IPR036038">
    <property type="entry name" value="Aminotransferase-like"/>
</dbReference>
<evidence type="ECO:0000313" key="2">
    <source>
        <dbReference type="EMBL" id="MFB9903318.1"/>
    </source>
</evidence>
<dbReference type="InterPro" id="IPR050571">
    <property type="entry name" value="Class-IV_PLP-Dep_Aminotrnsfr"/>
</dbReference>
<dbReference type="InterPro" id="IPR001544">
    <property type="entry name" value="Aminotrans_IV"/>
</dbReference>
<evidence type="ECO:0000313" key="3">
    <source>
        <dbReference type="Proteomes" id="UP001589693"/>
    </source>
</evidence>
<comment type="caution">
    <text evidence="2">The sequence shown here is derived from an EMBL/GenBank/DDBJ whole genome shotgun (WGS) entry which is preliminary data.</text>
</comment>
<dbReference type="NCBIfam" id="NF006734">
    <property type="entry name" value="PRK09266.1"/>
    <property type="match status" value="1"/>
</dbReference>
<gene>
    <name evidence="2" type="ORF">ACFFQA_05145</name>
</gene>
<dbReference type="RefSeq" id="WP_377850451.1">
    <property type="nucleotide sequence ID" value="NZ_JBHLZU010000004.1"/>
</dbReference>
<dbReference type="Proteomes" id="UP001589693">
    <property type="component" value="Unassembled WGS sequence"/>
</dbReference>
<organism evidence="2 3">
    <name type="scientific">Allokutzneria oryzae</name>
    <dbReference type="NCBI Taxonomy" id="1378989"/>
    <lineage>
        <taxon>Bacteria</taxon>
        <taxon>Bacillati</taxon>
        <taxon>Actinomycetota</taxon>
        <taxon>Actinomycetes</taxon>
        <taxon>Pseudonocardiales</taxon>
        <taxon>Pseudonocardiaceae</taxon>
        <taxon>Allokutzneria</taxon>
    </lineage>
</organism>
<dbReference type="Gene3D" id="3.30.470.10">
    <property type="match status" value="1"/>
</dbReference>
<keyword evidence="3" id="KW-1185">Reference proteome</keyword>
<dbReference type="PANTHER" id="PTHR42743:SF2">
    <property type="entry name" value="AMINODEOXYCHORISMATE LYASE"/>
    <property type="match status" value="1"/>
</dbReference>
<dbReference type="InterPro" id="IPR043131">
    <property type="entry name" value="BCAT-like_N"/>
</dbReference>
<dbReference type="Gene3D" id="3.20.10.10">
    <property type="entry name" value="D-amino Acid Aminotransferase, subunit A, domain 2"/>
    <property type="match status" value="1"/>
</dbReference>
<sequence>MSVEDLRWVAQYNYGHFTSMRVENGSVHGLGLHLERLDRDARTVFGKGLDPEVIRRAIRAELGDRTGPVTVRVNVFSHEVGMARPDAVVTPELLVTVRDAPDLPTTALRVRSVEYERDLPEVKHVGTFGLLRHRRLARLDGYDDALLLDRRGRISEGTIWNVAFFDGDRVIWPNAPALPGIAMRLVRAGLERAGVPSEVRELRLADLSSFRWAFATNEAFRTLPIASVDETEFEVDGELNALLRKCYEASGPEPV</sequence>
<protein>
    <submittedName>
        <fullName evidence="2">Aminotransferase class IV</fullName>
    </submittedName>
</protein>
<dbReference type="GO" id="GO:0008483">
    <property type="term" value="F:transaminase activity"/>
    <property type="evidence" value="ECO:0007669"/>
    <property type="project" value="UniProtKB-KW"/>
</dbReference>